<dbReference type="Gene3D" id="2.40.33.10">
    <property type="entry name" value="PK beta-barrel domain-like"/>
    <property type="match status" value="1"/>
</dbReference>
<keyword evidence="6" id="KW-0479">Metal-binding</keyword>
<dbReference type="InterPro" id="IPR029063">
    <property type="entry name" value="SAM-dependent_MTases_sf"/>
</dbReference>
<evidence type="ECO:0000259" key="14">
    <source>
        <dbReference type="Pfam" id="PF00224"/>
    </source>
</evidence>
<dbReference type="SUPFAM" id="SSF52935">
    <property type="entry name" value="PK C-terminal domain-like"/>
    <property type="match status" value="1"/>
</dbReference>
<dbReference type="InterPro" id="IPR015793">
    <property type="entry name" value="Pyrv_Knase_brl"/>
</dbReference>
<comment type="caution">
    <text evidence="17">The sequence shown here is derived from an EMBL/GenBank/DDBJ whole genome shotgun (WGS) entry which is preliminary data.</text>
</comment>
<keyword evidence="11" id="KW-0324">Glycolysis</keyword>
<evidence type="ECO:0000256" key="4">
    <source>
        <dbReference type="ARBA" id="ARBA00012142"/>
    </source>
</evidence>
<dbReference type="Gene3D" id="3.40.50.150">
    <property type="entry name" value="Vaccinia Virus protein VP39"/>
    <property type="match status" value="1"/>
</dbReference>
<feature type="compositionally biased region" description="Acidic residues" evidence="13">
    <location>
        <begin position="174"/>
        <end position="183"/>
    </location>
</feature>
<keyword evidence="5" id="KW-0808">Transferase</keyword>
<feature type="domain" description="Pyruvate kinase barrel" evidence="14">
    <location>
        <begin position="376"/>
        <end position="536"/>
    </location>
</feature>
<evidence type="ECO:0000256" key="1">
    <source>
        <dbReference type="ARBA" id="ARBA00001958"/>
    </source>
</evidence>
<evidence type="ECO:0000256" key="7">
    <source>
        <dbReference type="ARBA" id="ARBA00022741"/>
    </source>
</evidence>
<dbReference type="InterPro" id="IPR001697">
    <property type="entry name" value="Pyr_Knase"/>
</dbReference>
<evidence type="ECO:0000256" key="5">
    <source>
        <dbReference type="ARBA" id="ARBA00022679"/>
    </source>
</evidence>
<dbReference type="Pfam" id="PF00224">
    <property type="entry name" value="PK"/>
    <property type="match status" value="2"/>
</dbReference>
<keyword evidence="7" id="KW-0547">Nucleotide-binding</keyword>
<accession>A0ABD3M629</accession>
<feature type="domain" description="Ribosomal RNA methyltransferase FtsJ" evidence="15">
    <location>
        <begin position="190"/>
        <end position="307"/>
    </location>
</feature>
<evidence type="ECO:0000256" key="2">
    <source>
        <dbReference type="ARBA" id="ARBA00004997"/>
    </source>
</evidence>
<organism evidence="17 18">
    <name type="scientific">Discostella pseudostelligera</name>
    <dbReference type="NCBI Taxonomy" id="259834"/>
    <lineage>
        <taxon>Eukaryota</taxon>
        <taxon>Sar</taxon>
        <taxon>Stramenopiles</taxon>
        <taxon>Ochrophyta</taxon>
        <taxon>Bacillariophyta</taxon>
        <taxon>Coscinodiscophyceae</taxon>
        <taxon>Thalassiosirophycidae</taxon>
        <taxon>Stephanodiscales</taxon>
        <taxon>Stephanodiscaceae</taxon>
        <taxon>Discostella</taxon>
    </lineage>
</organism>
<evidence type="ECO:0000256" key="12">
    <source>
        <dbReference type="ARBA" id="ARBA00023317"/>
    </source>
</evidence>
<evidence type="ECO:0000313" key="17">
    <source>
        <dbReference type="EMBL" id="KAL3757627.1"/>
    </source>
</evidence>
<dbReference type="InterPro" id="IPR011037">
    <property type="entry name" value="Pyrv_Knase-like_insert_dom_sf"/>
</dbReference>
<dbReference type="InterPro" id="IPR015795">
    <property type="entry name" value="Pyrv_Knase_C"/>
</dbReference>
<proteinExistence type="inferred from homology"/>
<gene>
    <name evidence="17" type="ORF">ACHAWU_004729</name>
</gene>
<dbReference type="EMBL" id="JALLBG020000257">
    <property type="protein sequence ID" value="KAL3757627.1"/>
    <property type="molecule type" value="Genomic_DNA"/>
</dbReference>
<evidence type="ECO:0000256" key="3">
    <source>
        <dbReference type="ARBA" id="ARBA00008663"/>
    </source>
</evidence>
<dbReference type="Gene3D" id="3.40.1380.20">
    <property type="entry name" value="Pyruvate kinase, C-terminal domain"/>
    <property type="match status" value="1"/>
</dbReference>
<dbReference type="GO" id="GO:0016301">
    <property type="term" value="F:kinase activity"/>
    <property type="evidence" value="ECO:0007669"/>
    <property type="project" value="UniProtKB-KW"/>
</dbReference>
<dbReference type="InterPro" id="IPR015806">
    <property type="entry name" value="Pyrv_Knase_insert_dom_sf"/>
</dbReference>
<reference evidence="17 18" key="1">
    <citation type="submission" date="2024-10" db="EMBL/GenBank/DDBJ databases">
        <title>Updated reference genomes for cyclostephanoid diatoms.</title>
        <authorList>
            <person name="Roberts W.R."/>
            <person name="Alverson A.J."/>
        </authorList>
    </citation>
    <scope>NUCLEOTIDE SEQUENCE [LARGE SCALE GENOMIC DNA]</scope>
    <source>
        <strain evidence="17 18">AJA232-27</strain>
    </source>
</reference>
<keyword evidence="12" id="KW-0670">Pyruvate</keyword>
<dbReference type="Gene3D" id="3.20.20.60">
    <property type="entry name" value="Phosphoenolpyruvate-binding domains"/>
    <property type="match status" value="1"/>
</dbReference>
<evidence type="ECO:0000256" key="6">
    <source>
        <dbReference type="ARBA" id="ARBA00022723"/>
    </source>
</evidence>
<dbReference type="SUPFAM" id="SSF51621">
    <property type="entry name" value="Phosphoenolpyruvate/pyruvate domain"/>
    <property type="match status" value="1"/>
</dbReference>
<evidence type="ECO:0000256" key="10">
    <source>
        <dbReference type="ARBA" id="ARBA00022842"/>
    </source>
</evidence>
<evidence type="ECO:0000256" key="8">
    <source>
        <dbReference type="ARBA" id="ARBA00022777"/>
    </source>
</evidence>
<dbReference type="GO" id="GO:0004743">
    <property type="term" value="F:pyruvate kinase activity"/>
    <property type="evidence" value="ECO:0007669"/>
    <property type="project" value="UniProtKB-EC"/>
</dbReference>
<evidence type="ECO:0000313" key="18">
    <source>
        <dbReference type="Proteomes" id="UP001530293"/>
    </source>
</evidence>
<keyword evidence="9" id="KW-0067">ATP-binding</keyword>
<protein>
    <recommendedName>
        <fullName evidence="4">pyruvate kinase</fullName>
        <ecNumber evidence="4">2.7.1.40</ecNumber>
    </recommendedName>
</protein>
<dbReference type="Proteomes" id="UP001530293">
    <property type="component" value="Unassembled WGS sequence"/>
</dbReference>
<comment type="cofactor">
    <cofactor evidence="1">
        <name>K(+)</name>
        <dbReference type="ChEBI" id="CHEBI:29103"/>
    </cofactor>
</comment>
<dbReference type="GO" id="GO:0046872">
    <property type="term" value="F:metal ion binding"/>
    <property type="evidence" value="ECO:0007669"/>
    <property type="project" value="UniProtKB-KW"/>
</dbReference>
<dbReference type="InterPro" id="IPR036918">
    <property type="entry name" value="Pyrv_Knase_C_sf"/>
</dbReference>
<feature type="domain" description="Pyruvate kinase C-terminal" evidence="16">
    <location>
        <begin position="573"/>
        <end position="711"/>
    </location>
</feature>
<feature type="domain" description="Pyruvate kinase barrel" evidence="14">
    <location>
        <begin position="317"/>
        <end position="367"/>
    </location>
</feature>
<evidence type="ECO:0000256" key="13">
    <source>
        <dbReference type="SAM" id="MobiDB-lite"/>
    </source>
</evidence>
<dbReference type="SUPFAM" id="SSF50800">
    <property type="entry name" value="PK beta-barrel domain-like"/>
    <property type="match status" value="1"/>
</dbReference>
<dbReference type="EC" id="2.7.1.40" evidence="4"/>
<dbReference type="InterPro" id="IPR002877">
    <property type="entry name" value="RNA_MeTrfase_FtsJ_dom"/>
</dbReference>
<keyword evidence="18" id="KW-1185">Reference proteome</keyword>
<name>A0ABD3M629_9STRA</name>
<dbReference type="Pfam" id="PF01728">
    <property type="entry name" value="FtsJ"/>
    <property type="match status" value="1"/>
</dbReference>
<sequence>MSPAYLPPMARKQISWAGELSHSFSSVNNVIDSNNSHTESEVNDNNDETGVCLQSNLKTIIPAIWKELAKESYDAENEYLRIDVHPKIFNTVVCNTFTDEVKPKSIKLACSASKVSHVVTMVIQSTTTNQYNIYWGTSRRKQHFEDLNHRLNDNATGEIIIHSTSHKRPGKDSEIDDEGDDDTVQWDTPVSRAYYKLAQVFEDDSLLRMLTVTQQGNENISKTILSGAGVDIGASPGGWTQVLSNILGISTVIALDPGLLTKRVMMLPGVHHICAELSSTESSKALSQHSPYSIIFTATMKISPVSFQFVAVSAALTKQLATLGPASSTPEMIETLFLAGADIFRLNFSHGSQEQKKDLLMMIREVGEFSNPKGEMLEKGQIFRLDLDESLGDNTRVMLPHPEIIAASEVDHVLLIDDGKVKLTVVGKGDQYLECRVDVPGKISNRKGVNTPDSVLDISPLTPKDRSDLEYMLKIGVDWVALSFVQQPADIVEILELIDKHLPDGAFRPAVMAKIEKPSCFLDDNLERIVDLCDGITDAIMLSAESAAGKSDRHYRSYLNQLSMTKTSTTAADAITTAARQIAQTTQAKAIVCFTLQGSTVRRASQERPTVPVLGITPFKETARQLVMSWGVYPDLPRSGSFGFTADEEDLFNYEKPAVDSEGDNDFDVVLKNACRAALRKGLVNDPNDLLVVTAGLPFGTPGAANIIRVLPAAGPQCWNGVCRVD</sequence>
<evidence type="ECO:0000259" key="16">
    <source>
        <dbReference type="Pfam" id="PF02887"/>
    </source>
</evidence>
<keyword evidence="10" id="KW-0460">Magnesium</keyword>
<evidence type="ECO:0000256" key="9">
    <source>
        <dbReference type="ARBA" id="ARBA00022840"/>
    </source>
</evidence>
<evidence type="ECO:0000259" key="15">
    <source>
        <dbReference type="Pfam" id="PF01728"/>
    </source>
</evidence>
<dbReference type="Pfam" id="PF02887">
    <property type="entry name" value="PK_C"/>
    <property type="match status" value="1"/>
</dbReference>
<keyword evidence="8" id="KW-0418">Kinase</keyword>
<feature type="region of interest" description="Disordered" evidence="13">
    <location>
        <begin position="163"/>
        <end position="183"/>
    </location>
</feature>
<dbReference type="PANTHER" id="PTHR11817">
    <property type="entry name" value="PYRUVATE KINASE"/>
    <property type="match status" value="1"/>
</dbReference>
<evidence type="ECO:0000256" key="11">
    <source>
        <dbReference type="ARBA" id="ARBA00023152"/>
    </source>
</evidence>
<dbReference type="GO" id="GO:0005524">
    <property type="term" value="F:ATP binding"/>
    <property type="evidence" value="ECO:0007669"/>
    <property type="project" value="UniProtKB-KW"/>
</dbReference>
<comment type="pathway">
    <text evidence="2">Carbohydrate degradation; glycolysis; pyruvate from D-glyceraldehyde 3-phosphate: step 5/5.</text>
</comment>
<dbReference type="InterPro" id="IPR040442">
    <property type="entry name" value="Pyrv_kinase-like_dom_sf"/>
</dbReference>
<dbReference type="AlphaFoldDB" id="A0ABD3M629"/>
<comment type="similarity">
    <text evidence="3">Belongs to the pyruvate kinase family.</text>
</comment>
<dbReference type="InterPro" id="IPR015813">
    <property type="entry name" value="Pyrv/PenolPyrv_kinase-like_dom"/>
</dbReference>